<protein>
    <recommendedName>
        <fullName evidence="3">Integrase catalytic domain-containing protein</fullName>
    </recommendedName>
</protein>
<organism evidence="4 5">
    <name type="scientific">Verticillium dahliae (strain VdLs.17 / ATCC MYA-4575 / FGSC 10137)</name>
    <name type="common">Verticillium wilt</name>
    <dbReference type="NCBI Taxonomy" id="498257"/>
    <lineage>
        <taxon>Eukaryota</taxon>
        <taxon>Fungi</taxon>
        <taxon>Dikarya</taxon>
        <taxon>Ascomycota</taxon>
        <taxon>Pezizomycotina</taxon>
        <taxon>Sordariomycetes</taxon>
        <taxon>Hypocreomycetidae</taxon>
        <taxon>Glomerellales</taxon>
        <taxon>Plectosphaerellaceae</taxon>
        <taxon>Verticillium</taxon>
    </lineage>
</organism>
<dbReference type="InParanoid" id="G2X347"/>
<dbReference type="Proteomes" id="UP000001611">
    <property type="component" value="Chromosome 3"/>
</dbReference>
<dbReference type="PANTHER" id="PTHR37984:SF5">
    <property type="entry name" value="PROTEIN NYNRIN-LIKE"/>
    <property type="match status" value="1"/>
</dbReference>
<keyword evidence="5" id="KW-1185">Reference proteome</keyword>
<evidence type="ECO:0000313" key="4">
    <source>
        <dbReference type="EMBL" id="EGY23394.1"/>
    </source>
</evidence>
<feature type="compositionally biased region" description="Polar residues" evidence="2">
    <location>
        <begin position="306"/>
        <end position="316"/>
    </location>
</feature>
<feature type="domain" description="Integrase catalytic" evidence="3">
    <location>
        <begin position="871"/>
        <end position="1039"/>
    </location>
</feature>
<keyword evidence="1" id="KW-0694">RNA-binding</keyword>
<dbReference type="PANTHER" id="PTHR37984">
    <property type="entry name" value="PROTEIN CBG26694"/>
    <property type="match status" value="1"/>
</dbReference>
<dbReference type="GeneID" id="20706295"/>
<feature type="region of interest" description="Disordered" evidence="2">
    <location>
        <begin position="502"/>
        <end position="543"/>
    </location>
</feature>
<sequence length="1344" mass="150185">MNKDWWNSESQRMGYVVSCLKGKAHDQVSYNIKNGVVLFDNVNAVKNVLQSAFGDIDAKATAQLKIFVLEHRRQDPAGASRMVSAAGAGRGTPPGCSSTLDPLAVLSLRPRIPLPEATDAAAALGAAMEDTVMAPSLAPLPIPLKIWDSVDPPTWGKISAFDPTDLDNTPEQIGSIIGYLIECYKRRHLFGQLLWEEINSDFEEWEAETFMLAPNSIIRYLREYLLCQGVFVATDGNRIANNVYEAVKRGNFRTWTNAEMTEVAGKNSTFRENLADPDFFSDISTPIRPYIPPSATTPVSIRQSPAISHQGHSSGYQDRPPVPAVTHRHTPPTVIPGHMPSPKQLTDLTKLYTDDMKYGGGMYDILESKLLIFRDNCHKAGIPHALFAGAFSIMLKTKALQFYFARLCNVTPSPDFHTMVSRVKQHFETEESRQVYLAEWRNTTFLHIIHENPDKTKMECLDLLLETLMKLRSAIGTATQSTNQQSNASDQYWTDRTYRGHGRESRFGQRQRSHSGIRPGSSSSWRPPGSVSTSSPRPTLPATPKKCYVCRKSGCWSTKHSNDERRRAYDSFRGKYQYTQDTSMPSFNHFLAWHEGIEGMDRDENDNDDPDAQYFQALGIADDQYGALPREESDESQEFMTSYFTGPVNGPKIVAGLADQAVAHALTKEDLHGQQLPDDAASVFSLEGRYSSRGFQGIMPDTGAAGFSTAGHPQFVALQREVPVTLDTSTAGDAKIRFGGGDPIDSIGTTVVSTVFGKMSFHVIPTDTPFLLCLEDMDRMGIQFDNIRNVLRQGTMTVPVIRKWGHQWMLLQPERSLAWNHLTDVELRRLHRRFGHPSVQRLHRVLQLSGHPVELTALEELTKICRHCQLHAGRPTRFKFTLRDDHEFNYEVIVDIMYLEGNKPVLHVVDSATSFNAARFLKDISAKQTWDTLRLCWIDVYQGPPDWIVTDAGKNFHSAVFKQSARSMAISVKEMPIEAHNSVGKVERYHAPLRRAYDIIRSEDPSTSPELALKMAVKSINDTAGPNGLVPTLLVFGSYPRMTDDSAPSPTTTQRVEAVRKATAEIRRLHARRQVTEALATRNGPDTTPTLALPLQSLVRVWREKQGWQGPFKLLATKGETCTLDLPQGPRDFRSTVIKPFYEDSDEAPEAPPCGDADNAIQPVIVVAPEQTATEQPQPAKRRPGRPRKNPPLTMNMTETDVCLPAQYYYLVFISSKEEADHDLAKKLRDEGILTAPGEPFEQSTKEEIDSLIGRGVFEFTQFDPARHAGVRIFKSRIVNEVKGKATGTPYEKSRLVIQGYADDGKEVILTQAPTIQRASQRLILAIAPSLLLTGKTLWLRDIT</sequence>
<dbReference type="OMA" id="WELENTW"/>
<evidence type="ECO:0000313" key="5">
    <source>
        <dbReference type="Proteomes" id="UP000001611"/>
    </source>
</evidence>
<dbReference type="GO" id="GO:0015074">
    <property type="term" value="P:DNA integration"/>
    <property type="evidence" value="ECO:0007669"/>
    <property type="project" value="InterPro"/>
</dbReference>
<dbReference type="RefSeq" id="XP_009652731.1">
    <property type="nucleotide sequence ID" value="XM_009654436.1"/>
</dbReference>
<dbReference type="eggNOG" id="KOG0017">
    <property type="taxonomic scope" value="Eukaryota"/>
</dbReference>
<feature type="region of interest" description="Disordered" evidence="2">
    <location>
        <begin position="306"/>
        <end position="326"/>
    </location>
</feature>
<feature type="compositionally biased region" description="Basic residues" evidence="2">
    <location>
        <begin position="1180"/>
        <end position="1189"/>
    </location>
</feature>
<feature type="region of interest" description="Disordered" evidence="2">
    <location>
        <begin position="1170"/>
        <end position="1196"/>
    </location>
</feature>
<feature type="compositionally biased region" description="Low complexity" evidence="2">
    <location>
        <begin position="516"/>
        <end position="535"/>
    </location>
</feature>
<dbReference type="Gene3D" id="3.30.420.10">
    <property type="entry name" value="Ribonuclease H-like superfamily/Ribonuclease H"/>
    <property type="match status" value="1"/>
</dbReference>
<dbReference type="InterPro" id="IPR050951">
    <property type="entry name" value="Retrovirus_Pol_polyprotein"/>
</dbReference>
<dbReference type="InterPro" id="IPR036397">
    <property type="entry name" value="RNaseH_sf"/>
</dbReference>
<dbReference type="SUPFAM" id="SSF53098">
    <property type="entry name" value="Ribonuclease H-like"/>
    <property type="match status" value="1"/>
</dbReference>
<dbReference type="GO" id="GO:0003723">
    <property type="term" value="F:RNA binding"/>
    <property type="evidence" value="ECO:0007669"/>
    <property type="project" value="UniProtKB-KW"/>
</dbReference>
<reference evidence="4 5" key="1">
    <citation type="submission" date="2008-03" db="EMBL/GenBank/DDBJ databases">
        <title>The Genome Sequence of Verticillium dahliae VdLs.17.</title>
        <authorList>
            <consortium name="The Broad Institute Genome Sequencing Platform"/>
            <person name="Ma L.-J.J."/>
            <person name="Klosterman S.J."/>
            <person name="Subbarao K."/>
            <person name="Dobinson K."/>
            <person name="Veronese P."/>
            <person name="Kang S."/>
            <person name="Gold S.E."/>
            <person name="Young S."/>
            <person name="Jaffe D."/>
            <person name="Gnerre S."/>
            <person name="Berlin A."/>
            <person name="Heiman D."/>
            <person name="Hepburn T."/>
            <person name="Sykes S."/>
            <person name="Alvarado L."/>
            <person name="Kodira C.D."/>
            <person name="Lander E."/>
            <person name="Galagan J."/>
            <person name="Nusbaum C."/>
            <person name="Birren B."/>
        </authorList>
    </citation>
    <scope>NUCLEOTIDE SEQUENCE [LARGE SCALE GENOMIC DNA]</scope>
    <source>
        <strain evidence="5">VdLs.17 / ATCC MYA-4575 / FGSC 10137</strain>
    </source>
</reference>
<evidence type="ECO:0000256" key="1">
    <source>
        <dbReference type="ARBA" id="ARBA00022884"/>
    </source>
</evidence>
<proteinExistence type="predicted"/>
<gene>
    <name evidence="4" type="ORF">VDAG_04832</name>
</gene>
<dbReference type="KEGG" id="vda:VDAG_04832"/>
<dbReference type="PROSITE" id="PS50994">
    <property type="entry name" value="INTEGRASE"/>
    <property type="match status" value="1"/>
</dbReference>
<evidence type="ECO:0000259" key="3">
    <source>
        <dbReference type="PROSITE" id="PS50994"/>
    </source>
</evidence>
<evidence type="ECO:0000256" key="2">
    <source>
        <dbReference type="SAM" id="MobiDB-lite"/>
    </source>
</evidence>
<dbReference type="GO" id="GO:0005634">
    <property type="term" value="C:nucleus"/>
    <property type="evidence" value="ECO:0007669"/>
    <property type="project" value="UniProtKB-ARBA"/>
</dbReference>
<accession>G2X347</accession>
<dbReference type="InterPro" id="IPR001584">
    <property type="entry name" value="Integrase_cat-core"/>
</dbReference>
<dbReference type="HOGENOM" id="CLU_002055_0_0_1"/>
<name>G2X347_VERDV</name>
<dbReference type="InterPro" id="IPR012337">
    <property type="entry name" value="RNaseH-like_sf"/>
</dbReference>
<dbReference type="EMBL" id="DS572702">
    <property type="protein sequence ID" value="EGY23394.1"/>
    <property type="molecule type" value="Genomic_DNA"/>
</dbReference>
<dbReference type="OrthoDB" id="5242358at2759"/>